<feature type="transmembrane region" description="Helical" evidence="1">
    <location>
        <begin position="93"/>
        <end position="115"/>
    </location>
</feature>
<evidence type="ECO:0000256" key="1">
    <source>
        <dbReference type="SAM" id="Phobius"/>
    </source>
</evidence>
<keyword evidence="3" id="KW-1185">Reference proteome</keyword>
<keyword evidence="1" id="KW-0472">Membrane</keyword>
<feature type="transmembrane region" description="Helical" evidence="1">
    <location>
        <begin position="204"/>
        <end position="229"/>
    </location>
</feature>
<dbReference type="Pfam" id="PF10318">
    <property type="entry name" value="7TM_GPCR_Srh"/>
    <property type="match status" value="1"/>
</dbReference>
<feature type="transmembrane region" description="Helical" evidence="1">
    <location>
        <begin position="7"/>
        <end position="30"/>
    </location>
</feature>
<proteinExistence type="predicted"/>
<comment type="caution">
    <text evidence="2">The sequence shown here is derived from an EMBL/GenBank/DDBJ whole genome shotgun (WGS) entry which is preliminary data.</text>
</comment>
<keyword evidence="1" id="KW-0812">Transmembrane</keyword>
<dbReference type="Proteomes" id="UP001177023">
    <property type="component" value="Unassembled WGS sequence"/>
</dbReference>
<dbReference type="InterPro" id="IPR029044">
    <property type="entry name" value="Nucleotide-diphossugar_trans"/>
</dbReference>
<evidence type="ECO:0000313" key="3">
    <source>
        <dbReference type="Proteomes" id="UP001177023"/>
    </source>
</evidence>
<feature type="transmembrane region" description="Helical" evidence="1">
    <location>
        <begin position="151"/>
        <end position="173"/>
    </location>
</feature>
<keyword evidence="1" id="KW-1133">Transmembrane helix</keyword>
<protein>
    <submittedName>
        <fullName evidence="2">Uncharacterized protein</fullName>
    </submittedName>
</protein>
<feature type="transmembrane region" description="Helical" evidence="1">
    <location>
        <begin position="50"/>
        <end position="73"/>
    </location>
</feature>
<dbReference type="InterPro" id="IPR019422">
    <property type="entry name" value="7TM_GPCR_serpentine_rcpt_Srh"/>
</dbReference>
<name>A0AA36GGK0_9BILA</name>
<dbReference type="SUPFAM" id="SSF81321">
    <property type="entry name" value="Family A G protein-coupled receptor-like"/>
    <property type="match status" value="1"/>
</dbReference>
<accession>A0AA36GGK0</accession>
<dbReference type="Gene3D" id="3.90.550.10">
    <property type="entry name" value="Spore Coat Polysaccharide Biosynthesis Protein SpsA, Chain A"/>
    <property type="match status" value="1"/>
</dbReference>
<feature type="non-terminal residue" evidence="2">
    <location>
        <position position="1"/>
    </location>
</feature>
<dbReference type="InterPro" id="IPR004988">
    <property type="entry name" value="DUF273"/>
</dbReference>
<dbReference type="AlphaFoldDB" id="A0AA36GGK0"/>
<dbReference type="EMBL" id="CATQJA010002710">
    <property type="protein sequence ID" value="CAJ0587403.1"/>
    <property type="molecule type" value="Genomic_DNA"/>
</dbReference>
<organism evidence="2 3">
    <name type="scientific">Mesorhabditis spiculigera</name>
    <dbReference type="NCBI Taxonomy" id="96644"/>
    <lineage>
        <taxon>Eukaryota</taxon>
        <taxon>Metazoa</taxon>
        <taxon>Ecdysozoa</taxon>
        <taxon>Nematoda</taxon>
        <taxon>Chromadorea</taxon>
        <taxon>Rhabditida</taxon>
        <taxon>Rhabditina</taxon>
        <taxon>Rhabditomorpha</taxon>
        <taxon>Rhabditoidea</taxon>
        <taxon>Rhabditidae</taxon>
        <taxon>Mesorhabditinae</taxon>
        <taxon>Mesorhabditis</taxon>
    </lineage>
</organism>
<sequence length="614" mass="70684">MVVYKWALVNTIVSGLFCDVTSGFLSPVLIEPYFGLYSISFLSLSPLVMHITFCLYFISLFCILYAISITYYYRIGLSLPAEKAASLLKYAKIILVTCYCLGPFGALTLTIDYFGQLPEYTARKLHEDNTLWPLRQPRLSGILIYSTETTWMQLFLGVFFFLSTVGIVFYSYALRLMLQSWNSVPDGILLSTQTKQMKRQMWQIILFCLTTGFPLLFYLATVLGAPALLPGEVTNLAPLHHCIHSLFNCPIILLVTKNYRAVVFEFLGVNAPKSQVKSQETAYTITPKNIRLNTKNVAFVVVVHDRHNLTEYDFAQMTLKCYAESRGIPYFLVDKTSEHLHGCPMAELMYGRHCLLANLMAATGHQWFIMFDADMGIINPRQSIDRWIPADEDTFLVLTNRVMNSEIMAGSYIVRNDERGRDFLNSWAAGEKAYSGLKGRDNAAIHSVLIRKYLSDHEAELQRCEIWWRNASAYCRLFLYEACARDLLDRHGIPGIQFLPKTYSYVRDGWLTYGRFSDDDFVFHNWKNSLRNDPEAFGEWKFQFDDTAFSDLSRCGSSRSAEPLWRYKDGFHVGDGAIRKRLDWWIKETATDRKRQTRQYQTFDLTAVIVKECK</sequence>
<dbReference type="Pfam" id="PF03314">
    <property type="entry name" value="DUF273"/>
    <property type="match status" value="1"/>
</dbReference>
<dbReference type="PANTHER" id="PTHR31562">
    <property type="entry name" value="PROTEIN CBG18972"/>
    <property type="match status" value="1"/>
</dbReference>
<reference evidence="2" key="1">
    <citation type="submission" date="2023-06" db="EMBL/GenBank/DDBJ databases">
        <authorList>
            <person name="Delattre M."/>
        </authorList>
    </citation>
    <scope>NUCLEOTIDE SEQUENCE</scope>
    <source>
        <strain evidence="2">AF72</strain>
    </source>
</reference>
<evidence type="ECO:0000313" key="2">
    <source>
        <dbReference type="EMBL" id="CAJ0587403.1"/>
    </source>
</evidence>
<gene>
    <name evidence="2" type="ORF">MSPICULIGERA_LOCUS25372</name>
</gene>
<dbReference type="PANTHER" id="PTHR31562:SF2">
    <property type="entry name" value="NUCLEOTIDE-DIPHOSPHO-SUGAR TRANSFERASE"/>
    <property type="match status" value="1"/>
</dbReference>